<evidence type="ECO:0000313" key="5">
    <source>
        <dbReference type="Proteomes" id="UP000694402"/>
    </source>
</evidence>
<reference evidence="4" key="1">
    <citation type="submission" date="2025-08" db="UniProtKB">
        <authorList>
            <consortium name="Ensembl"/>
        </authorList>
    </citation>
    <scope>IDENTIFICATION</scope>
</reference>
<dbReference type="GO" id="GO:0006955">
    <property type="term" value="P:immune response"/>
    <property type="evidence" value="ECO:0007669"/>
    <property type="project" value="InterPro"/>
</dbReference>
<keyword evidence="1" id="KW-0202">Cytokine</keyword>
<evidence type="ECO:0000256" key="1">
    <source>
        <dbReference type="ARBA" id="ARBA00022514"/>
    </source>
</evidence>
<name>A0A8C8DBH2_ONCTS</name>
<dbReference type="GeneTree" id="ENSGT00990000207738"/>
<dbReference type="Ensembl" id="ENSOTST00005022980.2">
    <property type="protein sequence ID" value="ENSOTSP00005021153.2"/>
    <property type="gene ID" value="ENSOTSG00005010210.2"/>
</dbReference>
<accession>A0A8C8DBH2</accession>
<sequence length="106" mass="11873">MTSQVAALLFVATVCLGYASGFYPVPLNMCTRGLLTTETRFPRHFKMVSYLLQTTEKGCGIDATVFITKTGVRLCTPHPTKSKWVADYIKRLERTISLRIADTPQQ</sequence>
<proteinExistence type="predicted"/>
<dbReference type="SUPFAM" id="SSF54117">
    <property type="entry name" value="Interleukin 8-like chemokines"/>
    <property type="match status" value="1"/>
</dbReference>
<dbReference type="Gene3D" id="2.40.50.40">
    <property type="match status" value="1"/>
</dbReference>
<evidence type="ECO:0000259" key="3">
    <source>
        <dbReference type="Pfam" id="PF00048"/>
    </source>
</evidence>
<keyword evidence="2" id="KW-0732">Signal</keyword>
<reference evidence="4" key="2">
    <citation type="submission" date="2025-09" db="UniProtKB">
        <authorList>
            <consortium name="Ensembl"/>
        </authorList>
    </citation>
    <scope>IDENTIFICATION</scope>
</reference>
<evidence type="ECO:0000256" key="2">
    <source>
        <dbReference type="SAM" id="SignalP"/>
    </source>
</evidence>
<dbReference type="GO" id="GO:0008009">
    <property type="term" value="F:chemokine activity"/>
    <property type="evidence" value="ECO:0007669"/>
    <property type="project" value="InterPro"/>
</dbReference>
<feature type="signal peptide" evidence="2">
    <location>
        <begin position="1"/>
        <end position="21"/>
    </location>
</feature>
<dbReference type="InterPro" id="IPR036048">
    <property type="entry name" value="Interleukin_8-like_sf"/>
</dbReference>
<protein>
    <recommendedName>
        <fullName evidence="3">Chemokine interleukin-8-like domain-containing protein</fullName>
    </recommendedName>
</protein>
<dbReference type="Proteomes" id="UP000694402">
    <property type="component" value="Unassembled WGS sequence"/>
</dbReference>
<evidence type="ECO:0000313" key="4">
    <source>
        <dbReference type="Ensembl" id="ENSOTSP00005021153.2"/>
    </source>
</evidence>
<dbReference type="InterPro" id="IPR001811">
    <property type="entry name" value="Chemokine_IL8-like_dom"/>
</dbReference>
<keyword evidence="5" id="KW-1185">Reference proteome</keyword>
<organism evidence="4 5">
    <name type="scientific">Oncorhynchus tshawytscha</name>
    <name type="common">Chinook salmon</name>
    <name type="synonym">Salmo tshawytscha</name>
    <dbReference type="NCBI Taxonomy" id="74940"/>
    <lineage>
        <taxon>Eukaryota</taxon>
        <taxon>Metazoa</taxon>
        <taxon>Chordata</taxon>
        <taxon>Craniata</taxon>
        <taxon>Vertebrata</taxon>
        <taxon>Euteleostomi</taxon>
        <taxon>Actinopterygii</taxon>
        <taxon>Neopterygii</taxon>
        <taxon>Teleostei</taxon>
        <taxon>Protacanthopterygii</taxon>
        <taxon>Salmoniformes</taxon>
        <taxon>Salmonidae</taxon>
        <taxon>Salmoninae</taxon>
        <taxon>Oncorhynchus</taxon>
    </lineage>
</organism>
<feature type="chain" id="PRO_5044193321" description="Chemokine interleukin-8-like domain-containing protein" evidence="2">
    <location>
        <begin position="22"/>
        <end position="106"/>
    </location>
</feature>
<feature type="domain" description="Chemokine interleukin-8-like" evidence="3">
    <location>
        <begin position="45"/>
        <end position="92"/>
    </location>
</feature>
<dbReference type="Pfam" id="PF00048">
    <property type="entry name" value="IL8"/>
    <property type="match status" value="1"/>
</dbReference>
<dbReference type="GO" id="GO:0005615">
    <property type="term" value="C:extracellular space"/>
    <property type="evidence" value="ECO:0007669"/>
    <property type="project" value="UniProtKB-KW"/>
</dbReference>
<dbReference type="AlphaFoldDB" id="A0A8C8DBH2"/>